<feature type="region of interest" description="Disordered" evidence="1">
    <location>
        <begin position="1"/>
        <end position="32"/>
    </location>
</feature>
<dbReference type="Proteomes" id="UP000075635">
    <property type="component" value="Unassembled WGS sequence"/>
</dbReference>
<feature type="compositionally biased region" description="Pro residues" evidence="1">
    <location>
        <begin position="8"/>
        <end position="27"/>
    </location>
</feature>
<dbReference type="EMBL" id="JEMB01002690">
    <property type="protein sequence ID" value="KYF79118.1"/>
    <property type="molecule type" value="Genomic_DNA"/>
</dbReference>
<accession>A0A150RHC3</accession>
<name>A0A150RHC3_SORCE</name>
<protein>
    <recommendedName>
        <fullName evidence="4">TonB C-terminal domain-containing protein</fullName>
    </recommendedName>
</protein>
<sequence>MPAAAPQAAPPITVPSPLGPTDPPYPPGGVGDATVVLRITVHADGTVSVVEAEGEEPLSPGTYDG</sequence>
<evidence type="ECO:0000313" key="3">
    <source>
        <dbReference type="Proteomes" id="UP000075635"/>
    </source>
</evidence>
<comment type="caution">
    <text evidence="2">The sequence shown here is derived from an EMBL/GenBank/DDBJ whole genome shotgun (WGS) entry which is preliminary data.</text>
</comment>
<gene>
    <name evidence="2" type="ORF">BE17_40990</name>
</gene>
<evidence type="ECO:0008006" key="4">
    <source>
        <dbReference type="Google" id="ProtNLM"/>
    </source>
</evidence>
<organism evidence="2 3">
    <name type="scientific">Sorangium cellulosum</name>
    <name type="common">Polyangium cellulosum</name>
    <dbReference type="NCBI Taxonomy" id="56"/>
    <lineage>
        <taxon>Bacteria</taxon>
        <taxon>Pseudomonadati</taxon>
        <taxon>Myxococcota</taxon>
        <taxon>Polyangia</taxon>
        <taxon>Polyangiales</taxon>
        <taxon>Polyangiaceae</taxon>
        <taxon>Sorangium</taxon>
    </lineage>
</organism>
<dbReference type="AlphaFoldDB" id="A0A150RHC3"/>
<reference evidence="2 3" key="1">
    <citation type="submission" date="2014-02" db="EMBL/GenBank/DDBJ databases">
        <title>The small core and large imbalanced accessory genome model reveals a collaborative survival strategy of Sorangium cellulosum strains in nature.</title>
        <authorList>
            <person name="Han K."/>
            <person name="Peng R."/>
            <person name="Blom J."/>
            <person name="Li Y.-Z."/>
        </authorList>
    </citation>
    <scope>NUCLEOTIDE SEQUENCE [LARGE SCALE GENOMIC DNA]</scope>
    <source>
        <strain evidence="2 3">So0011-07</strain>
    </source>
</reference>
<evidence type="ECO:0000313" key="2">
    <source>
        <dbReference type="EMBL" id="KYF79118.1"/>
    </source>
</evidence>
<proteinExistence type="predicted"/>
<evidence type="ECO:0000256" key="1">
    <source>
        <dbReference type="SAM" id="MobiDB-lite"/>
    </source>
</evidence>